<accession>C5L5T4</accession>
<dbReference type="AlphaFoldDB" id="C5L5T4"/>
<dbReference type="RefSeq" id="XP_002776092.1">
    <property type="nucleotide sequence ID" value="XM_002776046.1"/>
</dbReference>
<name>C5L5T4_PERM5</name>
<dbReference type="GO" id="GO:0005509">
    <property type="term" value="F:calcium ion binding"/>
    <property type="evidence" value="ECO:0007669"/>
    <property type="project" value="InterPro"/>
</dbReference>
<evidence type="ECO:0000259" key="1">
    <source>
        <dbReference type="PROSITE" id="PS50222"/>
    </source>
</evidence>
<proteinExistence type="predicted"/>
<dbReference type="EMBL" id="GG679506">
    <property type="protein sequence ID" value="EER07908.1"/>
    <property type="molecule type" value="Genomic_DNA"/>
</dbReference>
<dbReference type="Proteomes" id="UP000007800">
    <property type="component" value="Unassembled WGS sequence"/>
</dbReference>
<feature type="domain" description="EF-hand" evidence="1">
    <location>
        <begin position="90"/>
        <end position="125"/>
    </location>
</feature>
<dbReference type="GeneID" id="9063996"/>
<protein>
    <recommendedName>
        <fullName evidence="1">EF-hand domain-containing protein</fullName>
    </recommendedName>
</protein>
<dbReference type="PROSITE" id="PS50222">
    <property type="entry name" value="EF_HAND_2"/>
    <property type="match status" value="1"/>
</dbReference>
<dbReference type="InParanoid" id="C5L5T4"/>
<dbReference type="InterPro" id="IPR002048">
    <property type="entry name" value="EF_hand_dom"/>
</dbReference>
<sequence length="152" mass="17222">MTIGQVPLIRDFFSLFERDALVELEKDFYTNSKANAEIMQSQNNNEFPMTGKKRPEPVGLTVVQFLYLCLSHLDLDTFDRRAEAGSALPELMELIVSFFRKCDREATGFISWTDFVGRYRSILLEKADGVGSGVRSVTAAMNTELIDVFRHG</sequence>
<feature type="non-terminal residue" evidence="2">
    <location>
        <position position="152"/>
    </location>
</feature>
<reference evidence="2 3" key="1">
    <citation type="submission" date="2008-07" db="EMBL/GenBank/DDBJ databases">
        <authorList>
            <person name="El-Sayed N."/>
            <person name="Caler E."/>
            <person name="Inman J."/>
            <person name="Amedeo P."/>
            <person name="Hass B."/>
            <person name="Wortman J."/>
        </authorList>
    </citation>
    <scope>NUCLEOTIDE SEQUENCE [LARGE SCALE GENOMIC DNA]</scope>
    <source>
        <strain evidence="3">ATCC 50983 / TXsc</strain>
    </source>
</reference>
<keyword evidence="3" id="KW-1185">Reference proteome</keyword>
<organism evidence="3">
    <name type="scientific">Perkinsus marinus (strain ATCC 50983 / TXsc)</name>
    <dbReference type="NCBI Taxonomy" id="423536"/>
    <lineage>
        <taxon>Eukaryota</taxon>
        <taxon>Sar</taxon>
        <taxon>Alveolata</taxon>
        <taxon>Perkinsozoa</taxon>
        <taxon>Perkinsea</taxon>
        <taxon>Perkinsida</taxon>
        <taxon>Perkinsidae</taxon>
        <taxon>Perkinsus</taxon>
    </lineage>
</organism>
<evidence type="ECO:0000313" key="2">
    <source>
        <dbReference type="EMBL" id="EER07908.1"/>
    </source>
</evidence>
<gene>
    <name evidence="2" type="ORF">Pmar_PMAR026344</name>
</gene>
<evidence type="ECO:0000313" key="3">
    <source>
        <dbReference type="Proteomes" id="UP000007800"/>
    </source>
</evidence>